<evidence type="ECO:0000313" key="4">
    <source>
        <dbReference type="EMBL" id="MBO1916389.1"/>
    </source>
</evidence>
<keyword evidence="2" id="KW-0813">Transport</keyword>
<sequence length="84" mass="9353">MNKNYVGDSAVKNYSREWTQNFILEIKSGYTPGVIGFGVDGLGLLSVKLDGGRGTTGTGLYLMIHRILMVMLELLRNQNFLNQN</sequence>
<dbReference type="GO" id="GO:0016020">
    <property type="term" value="C:membrane"/>
    <property type="evidence" value="ECO:0007669"/>
    <property type="project" value="InterPro"/>
</dbReference>
<organism evidence="4 5">
    <name type="scientific">Providencia rettgeri</name>
    <dbReference type="NCBI Taxonomy" id="587"/>
    <lineage>
        <taxon>Bacteria</taxon>
        <taxon>Pseudomonadati</taxon>
        <taxon>Pseudomonadota</taxon>
        <taxon>Gammaproteobacteria</taxon>
        <taxon>Enterobacterales</taxon>
        <taxon>Morganellaceae</taxon>
        <taxon>Providencia</taxon>
    </lineage>
</organism>
<dbReference type="InterPro" id="IPR005318">
    <property type="entry name" value="OM_porin_bac"/>
</dbReference>
<evidence type="ECO:0000313" key="5">
    <source>
        <dbReference type="Proteomes" id="UP000664477"/>
    </source>
</evidence>
<comment type="caution">
    <text evidence="4">The sequence shown here is derived from an EMBL/GenBank/DDBJ whole genome shotgun (WGS) entry which is preliminary data.</text>
</comment>
<dbReference type="GO" id="GO:0015288">
    <property type="term" value="F:porin activity"/>
    <property type="evidence" value="ECO:0007669"/>
    <property type="project" value="TreeGrafter"/>
</dbReference>
<dbReference type="PANTHER" id="PTHR34596:SF2">
    <property type="entry name" value="CHITOPORIN"/>
    <property type="match status" value="1"/>
</dbReference>
<evidence type="ECO:0000256" key="3">
    <source>
        <dbReference type="ARBA" id="ARBA00022729"/>
    </source>
</evidence>
<accession>A0A939SJG4</accession>
<evidence type="ECO:0000256" key="1">
    <source>
        <dbReference type="ARBA" id="ARBA00009075"/>
    </source>
</evidence>
<dbReference type="Pfam" id="PF03573">
    <property type="entry name" value="OprD"/>
    <property type="match status" value="1"/>
</dbReference>
<proteinExistence type="inferred from homology"/>
<dbReference type="Proteomes" id="UP000664477">
    <property type="component" value="Unassembled WGS sequence"/>
</dbReference>
<reference evidence="4" key="1">
    <citation type="submission" date="2021-03" db="EMBL/GenBank/DDBJ databases">
        <title>Molecular epidemiology and mechanisms of colistin and carbapenem resistance in Enterobacteriaceae from clinical isolates, the environment and porcine samples in Pretoria, South Africa.</title>
        <authorList>
            <person name="Bogoshi D."/>
            <person name="Mbelle N.M."/>
            <person name="Naidoo V."/>
            <person name="Osei Sekyere J."/>
        </authorList>
    </citation>
    <scope>NUCLEOTIDE SEQUENCE</scope>
    <source>
        <strain evidence="4">C052</strain>
    </source>
</reference>
<dbReference type="InterPro" id="IPR023614">
    <property type="entry name" value="Porin_dom_sf"/>
</dbReference>
<dbReference type="Gene3D" id="2.40.160.10">
    <property type="entry name" value="Porin"/>
    <property type="match status" value="1"/>
</dbReference>
<keyword evidence="3" id="KW-0732">Signal</keyword>
<protein>
    <submittedName>
        <fullName evidence="4">OprD family outer membrane porin</fullName>
    </submittedName>
</protein>
<dbReference type="AlphaFoldDB" id="A0A939SJG4"/>
<gene>
    <name evidence="4" type="ORF">J4727_14235</name>
</gene>
<dbReference type="PANTHER" id="PTHR34596">
    <property type="entry name" value="CHITOPORIN"/>
    <property type="match status" value="1"/>
</dbReference>
<evidence type="ECO:0000256" key="2">
    <source>
        <dbReference type="ARBA" id="ARBA00022448"/>
    </source>
</evidence>
<comment type="similarity">
    <text evidence="1">Belongs to the outer membrane porin (Opr) (TC 1.B.25) family.</text>
</comment>
<dbReference type="EMBL" id="JAGETQ010000089">
    <property type="protein sequence ID" value="MBO1916389.1"/>
    <property type="molecule type" value="Genomic_DNA"/>
</dbReference>
<name>A0A939SJG4_PRORE</name>